<evidence type="ECO:0000256" key="9">
    <source>
        <dbReference type="ARBA" id="ARBA00047725"/>
    </source>
</evidence>
<dbReference type="Proteomes" id="UP000270342">
    <property type="component" value="Unassembled WGS sequence"/>
</dbReference>
<keyword evidence="11" id="KW-0560">Oxidoreductase</keyword>
<dbReference type="EC" id="1.13.12.19" evidence="4"/>
<dbReference type="InterPro" id="IPR027443">
    <property type="entry name" value="IPNS-like_sf"/>
</dbReference>
<dbReference type="EMBL" id="RBZU01000006">
    <property type="protein sequence ID" value="RKP53694.1"/>
    <property type="molecule type" value="Genomic_DNA"/>
</dbReference>
<dbReference type="EC" id="1.14.20.7" evidence="3"/>
<evidence type="ECO:0000256" key="10">
    <source>
        <dbReference type="ARBA" id="ARBA00049359"/>
    </source>
</evidence>
<dbReference type="GO" id="GO:0102276">
    <property type="term" value="F:2-oxoglutarate oxygenase/decarboxylase (ethylene-forming) activity"/>
    <property type="evidence" value="ECO:0007669"/>
    <property type="project" value="UniProtKB-EC"/>
</dbReference>
<comment type="cofactor">
    <cofactor evidence="1">
        <name>Fe(2+)</name>
        <dbReference type="ChEBI" id="CHEBI:29033"/>
    </cofactor>
</comment>
<dbReference type="Gene3D" id="2.60.120.330">
    <property type="entry name" value="B-lactam Antibiotic, Isopenicillin N Synthase, Chain"/>
    <property type="match status" value="1"/>
</dbReference>
<evidence type="ECO:0000313" key="14">
    <source>
        <dbReference type="Proteomes" id="UP000270342"/>
    </source>
</evidence>
<dbReference type="InterPro" id="IPR005123">
    <property type="entry name" value="Oxoglu/Fe-dep_dioxygenase_dom"/>
</dbReference>
<dbReference type="AlphaFoldDB" id="A0A494XV33"/>
<organism evidence="13 14">
    <name type="scientific">Pararobbsia silviterrae</name>
    <dbReference type="NCBI Taxonomy" id="1792498"/>
    <lineage>
        <taxon>Bacteria</taxon>
        <taxon>Pseudomonadati</taxon>
        <taxon>Pseudomonadota</taxon>
        <taxon>Betaproteobacteria</taxon>
        <taxon>Burkholderiales</taxon>
        <taxon>Burkholderiaceae</taxon>
        <taxon>Pararobbsia</taxon>
    </lineage>
</organism>
<dbReference type="GO" id="GO:0046872">
    <property type="term" value="F:metal ion binding"/>
    <property type="evidence" value="ECO:0007669"/>
    <property type="project" value="UniProtKB-KW"/>
</dbReference>
<evidence type="ECO:0000256" key="11">
    <source>
        <dbReference type="RuleBase" id="RU003682"/>
    </source>
</evidence>
<keyword evidence="6" id="KW-0266">Ethylene biosynthesis</keyword>
<evidence type="ECO:0000259" key="12">
    <source>
        <dbReference type="PROSITE" id="PS51471"/>
    </source>
</evidence>
<gene>
    <name evidence="13" type="ORF">D7S86_15630</name>
</gene>
<comment type="catalytic activity">
    <reaction evidence="10">
        <text>L-arginine + 2-oxoglutarate + O2 = guanidine + L-glutamate 5-semialdehyde + succinate + CO2</text>
        <dbReference type="Rhea" id="RHEA:31535"/>
        <dbReference type="ChEBI" id="CHEBI:15379"/>
        <dbReference type="ChEBI" id="CHEBI:16526"/>
        <dbReference type="ChEBI" id="CHEBI:16810"/>
        <dbReference type="ChEBI" id="CHEBI:30031"/>
        <dbReference type="ChEBI" id="CHEBI:30087"/>
        <dbReference type="ChEBI" id="CHEBI:32682"/>
        <dbReference type="ChEBI" id="CHEBI:58066"/>
        <dbReference type="EC" id="1.14.20.7"/>
    </reaction>
</comment>
<evidence type="ECO:0000256" key="5">
    <source>
        <dbReference type="ARBA" id="ARBA00019045"/>
    </source>
</evidence>
<evidence type="ECO:0000313" key="13">
    <source>
        <dbReference type="EMBL" id="RKP53694.1"/>
    </source>
</evidence>
<dbReference type="PROSITE" id="PS51471">
    <property type="entry name" value="FE2OG_OXY"/>
    <property type="match status" value="1"/>
</dbReference>
<dbReference type="InterPro" id="IPR044861">
    <property type="entry name" value="IPNS-like_FE2OG_OXY"/>
</dbReference>
<dbReference type="Pfam" id="PF14226">
    <property type="entry name" value="DIOX_N"/>
    <property type="match status" value="1"/>
</dbReference>
<evidence type="ECO:0000256" key="7">
    <source>
        <dbReference type="ARBA" id="ARBA00031011"/>
    </source>
</evidence>
<dbReference type="PRINTS" id="PR00682">
    <property type="entry name" value="IPNSYNTHASE"/>
</dbReference>
<comment type="catalytic activity">
    <reaction evidence="9">
        <text>2-oxoglutarate + O2 + 2 H(+) = ethene + 3 CO2 + H2O</text>
        <dbReference type="Rhea" id="RHEA:31523"/>
        <dbReference type="ChEBI" id="CHEBI:15377"/>
        <dbReference type="ChEBI" id="CHEBI:15378"/>
        <dbReference type="ChEBI" id="CHEBI:15379"/>
        <dbReference type="ChEBI" id="CHEBI:16526"/>
        <dbReference type="ChEBI" id="CHEBI:16810"/>
        <dbReference type="ChEBI" id="CHEBI:18153"/>
        <dbReference type="EC" id="1.13.12.19"/>
    </reaction>
</comment>
<dbReference type="SUPFAM" id="SSF51197">
    <property type="entry name" value="Clavaminate synthase-like"/>
    <property type="match status" value="1"/>
</dbReference>
<dbReference type="RefSeq" id="WP_121087769.1">
    <property type="nucleotide sequence ID" value="NZ_RBZU01000006.1"/>
</dbReference>
<protein>
    <recommendedName>
        <fullName evidence="5">2-oxoglutarate-dependent ethylene/succinate-forming enzyme</fullName>
        <ecNumber evidence="4">1.13.12.19</ecNumber>
        <ecNumber evidence="3">1.14.20.7</ecNumber>
    </recommendedName>
    <alternativeName>
        <fullName evidence="7">2-oxoglutarate dioxygenase (ethylene-forming)</fullName>
    </alternativeName>
    <alternativeName>
        <fullName evidence="8">2-oxoglutarate/L-arginine monooxygenase/decarboxylase (succinate-forming)</fullName>
    </alternativeName>
</protein>
<evidence type="ECO:0000256" key="1">
    <source>
        <dbReference type="ARBA" id="ARBA00001954"/>
    </source>
</evidence>
<feature type="domain" description="Fe2OG dioxygenase" evidence="12">
    <location>
        <begin position="179"/>
        <end position="286"/>
    </location>
</feature>
<dbReference type="Pfam" id="PF03171">
    <property type="entry name" value="2OG-FeII_Oxy"/>
    <property type="match status" value="1"/>
</dbReference>
<dbReference type="PANTHER" id="PTHR47990">
    <property type="entry name" value="2-OXOGLUTARATE (2OG) AND FE(II)-DEPENDENT OXYGENASE SUPERFAMILY PROTEIN-RELATED"/>
    <property type="match status" value="1"/>
</dbReference>
<keyword evidence="14" id="KW-1185">Reference proteome</keyword>
<comment type="similarity">
    <text evidence="11">Belongs to the iron/ascorbate-dependent oxidoreductase family.</text>
</comment>
<dbReference type="GO" id="GO:0009693">
    <property type="term" value="P:ethylene biosynthetic process"/>
    <property type="evidence" value="ECO:0007669"/>
    <property type="project" value="UniProtKB-KW"/>
</dbReference>
<comment type="pathway">
    <text evidence="2">Alkene biosynthesis; ethylene biosynthesis via 2-oxoglutarate.</text>
</comment>
<keyword evidence="11" id="KW-0479">Metal-binding</keyword>
<keyword evidence="11" id="KW-0408">Iron</keyword>
<comment type="caution">
    <text evidence="13">The sequence shown here is derived from an EMBL/GenBank/DDBJ whole genome shotgun (WGS) entry which is preliminary data.</text>
</comment>
<reference evidence="13 14" key="1">
    <citation type="submission" date="2018-10" db="EMBL/GenBank/DDBJ databases">
        <title>Robbsia sp. DHC34, isolated from soil.</title>
        <authorList>
            <person name="Gao Z.-H."/>
            <person name="Qiu L.-H."/>
        </authorList>
    </citation>
    <scope>NUCLEOTIDE SEQUENCE [LARGE SCALE GENOMIC DNA]</scope>
    <source>
        <strain evidence="13 14">DHC34</strain>
    </source>
</reference>
<accession>A0A494XV33</accession>
<evidence type="ECO:0000256" key="8">
    <source>
        <dbReference type="ARBA" id="ARBA00031282"/>
    </source>
</evidence>
<evidence type="ECO:0000256" key="2">
    <source>
        <dbReference type="ARBA" id="ARBA00004767"/>
    </source>
</evidence>
<dbReference type="InterPro" id="IPR050231">
    <property type="entry name" value="Iron_ascorbate_oxido_reductase"/>
</dbReference>
<proteinExistence type="inferred from homology"/>
<evidence type="ECO:0000256" key="4">
    <source>
        <dbReference type="ARBA" id="ARBA00012531"/>
    </source>
</evidence>
<sequence>MTLLQVPIIDLAPYFEGTAEGRAKVAKQVDEACRSIGFLVITNHGVPTELIDRVSSTSRDFFALPLADKRKVDRPRIDAVRGYSAVSEEGLSYSLEEAAPGDLKESFSIGPSNVPDDTYHHGPAAGPHFVANTYPPIAGFRESWDTYFDVMSDLSRSLMRIFALALDLPEHFFDARIDKHISMFRVLSYPPQLEAPQPNQLRAGAHSDYGSLTIVRPDDSGLQVLNKARQWVDVPMIDGALVVNIGDLMMQWTNDQWISTVHRVINPPADKASTNRRQSLVFFHQPNYDAMVECLPSCLAPGERPKYAPISSGDHLTSKFVKQTTFGGTKAA</sequence>
<dbReference type="InterPro" id="IPR026992">
    <property type="entry name" value="DIOX_N"/>
</dbReference>
<evidence type="ECO:0000256" key="6">
    <source>
        <dbReference type="ARBA" id="ARBA00022666"/>
    </source>
</evidence>
<dbReference type="OrthoDB" id="21825at2"/>
<evidence type="ECO:0000256" key="3">
    <source>
        <dbReference type="ARBA" id="ARBA00012293"/>
    </source>
</evidence>
<name>A0A494XV33_9BURK</name>